<dbReference type="GO" id="GO:0017000">
    <property type="term" value="P:antibiotic biosynthetic process"/>
    <property type="evidence" value="ECO:0007669"/>
    <property type="project" value="UniProtKB-ARBA"/>
</dbReference>
<dbReference type="GO" id="GO:0008194">
    <property type="term" value="F:UDP-glycosyltransferase activity"/>
    <property type="evidence" value="ECO:0007669"/>
    <property type="project" value="InterPro"/>
</dbReference>
<dbReference type="EMBL" id="BMIH01000002">
    <property type="protein sequence ID" value="GGB30125.1"/>
    <property type="molecule type" value="Genomic_DNA"/>
</dbReference>
<sequence>MSVRRHFAIIAPPVPGHLNPLQVLGGALVRQGHRATIVHIPECARYVTAPDIGFAPLADGPQPSLAPYLDRLAAPTGLGGLTRMIAATARMTERLLDAAPATLERIGADAVIADAAEPAGPLVAQRLRLPHVVSVTGLPLLAEAEVPPPFLGWRYRSGPLGRFRNRGGYGVSAVLMRPIDRVLRERRRLWRIADAGEDALAQVAQCPAALDYPRRALPARFFYGGPWRAVPPAGAALPVDGRPLVFCSLGSLQGGRKAVFATMARACARIGARAVIAHGGGLTPADEAALPGDPLVAAFWPQETVLPQCAAAVLHGGFNTVLDALGAGLPIVAVPIAFEQPGTAARLARIGAAEVIAPRRLTPARLAAVLRRVLDQPSYREAAGHVAAEMAKAGGAEAAAARISAALAPLP</sequence>
<dbReference type="PANTHER" id="PTHR48050">
    <property type="entry name" value="STEROL 3-BETA-GLUCOSYLTRANSFERASE"/>
    <property type="match status" value="1"/>
</dbReference>
<dbReference type="Gene3D" id="3.40.50.2000">
    <property type="entry name" value="Glycogen Phosphorylase B"/>
    <property type="match status" value="2"/>
</dbReference>
<feature type="domain" description="Erythromycin biosynthesis protein CIII-like C-terminal" evidence="1">
    <location>
        <begin position="285"/>
        <end position="392"/>
    </location>
</feature>
<reference evidence="2" key="2">
    <citation type="submission" date="2020-09" db="EMBL/GenBank/DDBJ databases">
        <authorList>
            <person name="Sun Q."/>
            <person name="Zhou Y."/>
        </authorList>
    </citation>
    <scope>NUCLEOTIDE SEQUENCE</scope>
    <source>
        <strain evidence="2">CGMCC 1.15330</strain>
    </source>
</reference>
<gene>
    <name evidence="2" type="ORF">GCM10011380_19470</name>
</gene>
<evidence type="ECO:0000259" key="1">
    <source>
        <dbReference type="Pfam" id="PF06722"/>
    </source>
</evidence>
<keyword evidence="3" id="KW-1185">Reference proteome</keyword>
<proteinExistence type="predicted"/>
<organism evidence="2 3">
    <name type="scientific">Sphingomonas metalli</name>
    <dbReference type="NCBI Taxonomy" id="1779358"/>
    <lineage>
        <taxon>Bacteria</taxon>
        <taxon>Pseudomonadati</taxon>
        <taxon>Pseudomonadota</taxon>
        <taxon>Alphaproteobacteria</taxon>
        <taxon>Sphingomonadales</taxon>
        <taxon>Sphingomonadaceae</taxon>
        <taxon>Sphingomonas</taxon>
    </lineage>
</organism>
<dbReference type="InterPro" id="IPR050426">
    <property type="entry name" value="Glycosyltransferase_28"/>
</dbReference>
<name>A0A916WU60_9SPHN</name>
<evidence type="ECO:0000313" key="2">
    <source>
        <dbReference type="EMBL" id="GGB30125.1"/>
    </source>
</evidence>
<dbReference type="Proteomes" id="UP000623067">
    <property type="component" value="Unassembled WGS sequence"/>
</dbReference>
<dbReference type="InterPro" id="IPR002213">
    <property type="entry name" value="UDP_glucos_trans"/>
</dbReference>
<reference evidence="2" key="1">
    <citation type="journal article" date="2014" name="Int. J. Syst. Evol. Microbiol.">
        <title>Complete genome sequence of Corynebacterium casei LMG S-19264T (=DSM 44701T), isolated from a smear-ripened cheese.</title>
        <authorList>
            <consortium name="US DOE Joint Genome Institute (JGI-PGF)"/>
            <person name="Walter F."/>
            <person name="Albersmeier A."/>
            <person name="Kalinowski J."/>
            <person name="Ruckert C."/>
        </authorList>
    </citation>
    <scope>NUCLEOTIDE SEQUENCE</scope>
    <source>
        <strain evidence="2">CGMCC 1.15330</strain>
    </source>
</reference>
<dbReference type="Pfam" id="PF06722">
    <property type="entry name" value="EryCIII-like_C"/>
    <property type="match status" value="1"/>
</dbReference>
<accession>A0A916WU60</accession>
<comment type="caution">
    <text evidence="2">The sequence shown here is derived from an EMBL/GenBank/DDBJ whole genome shotgun (WGS) entry which is preliminary data.</text>
</comment>
<dbReference type="PANTHER" id="PTHR48050:SF13">
    <property type="entry name" value="STEROL 3-BETA-GLUCOSYLTRANSFERASE UGT80A2"/>
    <property type="match status" value="1"/>
</dbReference>
<dbReference type="AlphaFoldDB" id="A0A916WU60"/>
<protein>
    <recommendedName>
        <fullName evidence="1">Erythromycin biosynthesis protein CIII-like C-terminal domain-containing protein</fullName>
    </recommendedName>
</protein>
<dbReference type="InterPro" id="IPR010610">
    <property type="entry name" value="EryCIII-like_C"/>
</dbReference>
<dbReference type="CDD" id="cd03784">
    <property type="entry name" value="GT1_Gtf-like"/>
    <property type="match status" value="1"/>
</dbReference>
<dbReference type="GO" id="GO:0016758">
    <property type="term" value="F:hexosyltransferase activity"/>
    <property type="evidence" value="ECO:0007669"/>
    <property type="project" value="UniProtKB-ARBA"/>
</dbReference>
<dbReference type="RefSeq" id="WP_229664484.1">
    <property type="nucleotide sequence ID" value="NZ_BMIH01000002.1"/>
</dbReference>
<evidence type="ECO:0000313" key="3">
    <source>
        <dbReference type="Proteomes" id="UP000623067"/>
    </source>
</evidence>
<dbReference type="SUPFAM" id="SSF53756">
    <property type="entry name" value="UDP-Glycosyltransferase/glycogen phosphorylase"/>
    <property type="match status" value="1"/>
</dbReference>